<dbReference type="InterPro" id="IPR013785">
    <property type="entry name" value="Aldolase_TIM"/>
</dbReference>
<dbReference type="EMBL" id="RBXT01000001">
    <property type="protein sequence ID" value="RKT77288.1"/>
    <property type="molecule type" value="Genomic_DNA"/>
</dbReference>
<organism evidence="2 3">
    <name type="scientific">Terracoccus luteus</name>
    <dbReference type="NCBI Taxonomy" id="53356"/>
    <lineage>
        <taxon>Bacteria</taxon>
        <taxon>Bacillati</taxon>
        <taxon>Actinomycetota</taxon>
        <taxon>Actinomycetes</taxon>
        <taxon>Micrococcales</taxon>
        <taxon>Intrasporangiaceae</taxon>
        <taxon>Terracoccus</taxon>
    </lineage>
</organism>
<keyword evidence="3" id="KW-1185">Reference proteome</keyword>
<dbReference type="GO" id="GO:0016051">
    <property type="term" value="P:carbohydrate biosynthetic process"/>
    <property type="evidence" value="ECO:0007669"/>
    <property type="project" value="InterPro"/>
</dbReference>
<dbReference type="GO" id="GO:0047444">
    <property type="term" value="F:N-acylneuraminate-9-phosphate synthase activity"/>
    <property type="evidence" value="ECO:0007669"/>
    <property type="project" value="TreeGrafter"/>
</dbReference>
<dbReference type="SMART" id="SM00858">
    <property type="entry name" value="SAF"/>
    <property type="match status" value="1"/>
</dbReference>
<evidence type="ECO:0000259" key="1">
    <source>
        <dbReference type="PROSITE" id="PS50844"/>
    </source>
</evidence>
<dbReference type="InterPro" id="IPR020030">
    <property type="entry name" value="Pseudaminic_synth_PseI"/>
</dbReference>
<accession>A0A495XZX9</accession>
<evidence type="ECO:0000313" key="3">
    <source>
        <dbReference type="Proteomes" id="UP000278440"/>
    </source>
</evidence>
<dbReference type="InterPro" id="IPR006190">
    <property type="entry name" value="SAF_AFP_Neu5Ac"/>
</dbReference>
<sequence>MTSSQPTHPTIEIGGVPVGRDHEPFIIAEMSGNHDGSLDKALDIVRAAAAAGAHAVKLQTYTAQTITLDVDSPEFRLSDDHPLWGGRRLHDLYEEAHTPWEWHEPVFSLARELGMLAFSSPFDPTAVEFLEGLGVPAYKIASSEIVDLPLIRLAAGTGKPIIISTGMASVGEIHAAVEAARSVGNEQVIVLSCTASYPADPSASNLRGIPVMQDAFGTPIGLSDHTMGVGAAVASIAFGAVLVEKHVTLSRDEGGVDSDFSLEPDELALLVSETKVAWQALGEPRIGARESEREGLRFRRSLFVVEDVQEGEPVTARNVRSVRPSTGLAPDTFSLLEGRTFRRSVARGTPMSWDLV</sequence>
<dbReference type="RefSeq" id="WP_211333259.1">
    <property type="nucleotide sequence ID" value="NZ_RBXT01000001.1"/>
</dbReference>
<dbReference type="CDD" id="cd11615">
    <property type="entry name" value="SAF_NeuB_like"/>
    <property type="match status" value="1"/>
</dbReference>
<reference evidence="2 3" key="1">
    <citation type="submission" date="2018-10" db="EMBL/GenBank/DDBJ databases">
        <title>Sequencing the genomes of 1000 actinobacteria strains.</title>
        <authorList>
            <person name="Klenk H.-P."/>
        </authorList>
    </citation>
    <scope>NUCLEOTIDE SEQUENCE [LARGE SCALE GENOMIC DNA]</scope>
    <source>
        <strain evidence="2 3">DSM 44267</strain>
    </source>
</reference>
<dbReference type="Gene3D" id="3.20.20.70">
    <property type="entry name" value="Aldolase class I"/>
    <property type="match status" value="1"/>
</dbReference>
<dbReference type="PANTHER" id="PTHR42966:SF2">
    <property type="entry name" value="PSEUDAMINIC ACID SYNTHASE"/>
    <property type="match status" value="1"/>
</dbReference>
<dbReference type="AlphaFoldDB" id="A0A495XZX9"/>
<dbReference type="PANTHER" id="PTHR42966">
    <property type="entry name" value="N-ACETYLNEURAMINATE SYNTHASE"/>
    <property type="match status" value="1"/>
</dbReference>
<dbReference type="NCBIfam" id="TIGR03586">
    <property type="entry name" value="PseI"/>
    <property type="match status" value="1"/>
</dbReference>
<feature type="domain" description="AFP-like" evidence="1">
    <location>
        <begin position="301"/>
        <end position="356"/>
    </location>
</feature>
<comment type="caution">
    <text evidence="2">The sequence shown here is derived from an EMBL/GenBank/DDBJ whole genome shotgun (WGS) entry which is preliminary data.</text>
</comment>
<name>A0A495XZX9_9MICO</name>
<dbReference type="InterPro" id="IPR013974">
    <property type="entry name" value="SAF"/>
</dbReference>
<dbReference type="Gene3D" id="3.90.1210.10">
    <property type="entry name" value="Antifreeze-like/N-acetylneuraminic acid synthase C-terminal domain"/>
    <property type="match status" value="1"/>
</dbReference>
<dbReference type="InterPro" id="IPR057736">
    <property type="entry name" value="SAF_PseI/NeuA/NeuB"/>
</dbReference>
<dbReference type="InterPro" id="IPR036732">
    <property type="entry name" value="AFP_Neu5c_C_sf"/>
</dbReference>
<dbReference type="InterPro" id="IPR013132">
    <property type="entry name" value="PseI/NeuA/B-like_N"/>
</dbReference>
<dbReference type="SUPFAM" id="SSF51569">
    <property type="entry name" value="Aldolase"/>
    <property type="match status" value="1"/>
</dbReference>
<dbReference type="Pfam" id="PF03102">
    <property type="entry name" value="NeuB"/>
    <property type="match status" value="1"/>
</dbReference>
<dbReference type="PROSITE" id="PS50844">
    <property type="entry name" value="AFP_LIKE"/>
    <property type="match status" value="1"/>
</dbReference>
<evidence type="ECO:0000313" key="2">
    <source>
        <dbReference type="EMBL" id="RKT77288.1"/>
    </source>
</evidence>
<protein>
    <submittedName>
        <fullName evidence="2">N-acetylneuraminate synthase</fullName>
    </submittedName>
</protein>
<dbReference type="Proteomes" id="UP000278440">
    <property type="component" value="Unassembled WGS sequence"/>
</dbReference>
<dbReference type="InterPro" id="IPR051690">
    <property type="entry name" value="PseI-like"/>
</dbReference>
<gene>
    <name evidence="2" type="ORF">DFJ68_0708</name>
</gene>
<dbReference type="Pfam" id="PF08666">
    <property type="entry name" value="SAF"/>
    <property type="match status" value="1"/>
</dbReference>
<dbReference type="SUPFAM" id="SSF51269">
    <property type="entry name" value="AFP III-like domain"/>
    <property type="match status" value="1"/>
</dbReference>
<proteinExistence type="predicted"/>